<dbReference type="EMBL" id="JADYXP020000019">
    <property type="protein sequence ID" value="KAL0105431.1"/>
    <property type="molecule type" value="Genomic_DNA"/>
</dbReference>
<accession>A0AAW2ESR6</accession>
<dbReference type="AlphaFoldDB" id="A0AAW2ESR6"/>
<evidence type="ECO:0000256" key="1">
    <source>
        <dbReference type="SAM" id="MobiDB-lite"/>
    </source>
</evidence>
<evidence type="ECO:0000313" key="3">
    <source>
        <dbReference type="Proteomes" id="UP001430953"/>
    </source>
</evidence>
<feature type="compositionally biased region" description="Basic residues" evidence="1">
    <location>
        <begin position="16"/>
        <end position="32"/>
    </location>
</feature>
<keyword evidence="3" id="KW-1185">Reference proteome</keyword>
<dbReference type="Proteomes" id="UP001430953">
    <property type="component" value="Unassembled WGS sequence"/>
</dbReference>
<proteinExistence type="predicted"/>
<feature type="region of interest" description="Disordered" evidence="1">
    <location>
        <begin position="1"/>
        <end position="37"/>
    </location>
</feature>
<comment type="caution">
    <text evidence="2">The sequence shown here is derived from an EMBL/GenBank/DDBJ whole genome shotgun (WGS) entry which is preliminary data.</text>
</comment>
<gene>
    <name evidence="2" type="ORF">PUN28_016825</name>
</gene>
<reference evidence="2 3" key="1">
    <citation type="submission" date="2023-03" db="EMBL/GenBank/DDBJ databases">
        <title>High recombination rates correlate with genetic variation in Cardiocondyla obscurior ants.</title>
        <authorList>
            <person name="Errbii M."/>
        </authorList>
    </citation>
    <scope>NUCLEOTIDE SEQUENCE [LARGE SCALE GENOMIC DNA]</scope>
    <source>
        <strain evidence="2">Alpha-2009</strain>
        <tissue evidence="2">Whole body</tissue>
    </source>
</reference>
<protein>
    <submittedName>
        <fullName evidence="2">Uncharacterized protein</fullName>
    </submittedName>
</protein>
<name>A0AAW2ESR6_9HYME</name>
<evidence type="ECO:0000313" key="2">
    <source>
        <dbReference type="EMBL" id="KAL0105431.1"/>
    </source>
</evidence>
<organism evidence="2 3">
    <name type="scientific">Cardiocondyla obscurior</name>
    <dbReference type="NCBI Taxonomy" id="286306"/>
    <lineage>
        <taxon>Eukaryota</taxon>
        <taxon>Metazoa</taxon>
        <taxon>Ecdysozoa</taxon>
        <taxon>Arthropoda</taxon>
        <taxon>Hexapoda</taxon>
        <taxon>Insecta</taxon>
        <taxon>Pterygota</taxon>
        <taxon>Neoptera</taxon>
        <taxon>Endopterygota</taxon>
        <taxon>Hymenoptera</taxon>
        <taxon>Apocrita</taxon>
        <taxon>Aculeata</taxon>
        <taxon>Formicoidea</taxon>
        <taxon>Formicidae</taxon>
        <taxon>Myrmicinae</taxon>
        <taxon>Cardiocondyla</taxon>
    </lineage>
</organism>
<sequence>MPHSDERGVTSAHKTIEKRRRWRKMRTRTRKKREGERRSFAPYLARSCCYSYKYISTKANARAA</sequence>